<sequence>MRLTPTLLSTNSQWQTPWLSSLRLAVLQKLARATGIPSTGPRKEIAARISEVLDIQRAGRGEHNGLIGATGSSPLSILSIDMGIQNLAFAHLRLDNPFSDLENGQRGGHNLPRPEITAWRRLPLSDIASLKEDCVGAILKDSKITDNGEISTISESESESEPHSNDSKILTAQKSFSLPYYARTAHILLHTLVSQYKPTHILIERQRFRTGSSSHVQEWTLRVGLFEAMLYAALEVMKKERGGNLADLGVHGIDPKRVVQYWGEKEVGFTNVVDGDGEGEGGKKRRPTSREVKKAKIELVAKWLEAELSPSTSSMSTSLDVDSGARRRVDISASDSVRSLAEAYLARLRTPAKRGLTMRGRPRGDTVANDVIKLDDLADCLLQGVTWMEWIRMREMVMRKGMAVLEEI</sequence>
<dbReference type="EMBL" id="MLKD01000012">
    <property type="protein sequence ID" value="OQE21315.1"/>
    <property type="molecule type" value="Genomic_DNA"/>
</dbReference>
<comment type="caution">
    <text evidence="2">The sequence shown here is derived from an EMBL/GenBank/DDBJ whole genome shotgun (WGS) entry which is preliminary data.</text>
</comment>
<proteinExistence type="predicted"/>
<evidence type="ECO:0000313" key="2">
    <source>
        <dbReference type="EMBL" id="OQE21315.1"/>
    </source>
</evidence>
<dbReference type="PANTHER" id="PTHR28072:SF1">
    <property type="entry name" value="CRUCIFORM CUTTING ENDONUCLEASE 1, MITOCHONDRIAL-RELATED"/>
    <property type="match status" value="1"/>
</dbReference>
<feature type="domain" description="SAP" evidence="1">
    <location>
        <begin position="19"/>
        <end position="53"/>
    </location>
</feature>
<accession>A0A1V6T4L2</accession>
<dbReference type="GO" id="GO:0004520">
    <property type="term" value="F:DNA endonuclease activity"/>
    <property type="evidence" value="ECO:0007669"/>
    <property type="project" value="TreeGrafter"/>
</dbReference>
<dbReference type="Proteomes" id="UP000191285">
    <property type="component" value="Unassembled WGS sequence"/>
</dbReference>
<dbReference type="InterPro" id="IPR012337">
    <property type="entry name" value="RNaseH-like_sf"/>
</dbReference>
<gene>
    <name evidence="2" type="ORF">PENSTE_c012G04632</name>
</gene>
<dbReference type="GO" id="GO:0070336">
    <property type="term" value="F:flap-structured DNA binding"/>
    <property type="evidence" value="ECO:0007669"/>
    <property type="project" value="TreeGrafter"/>
</dbReference>
<dbReference type="GO" id="GO:0000402">
    <property type="term" value="F:crossed form four-way junction DNA binding"/>
    <property type="evidence" value="ECO:0007669"/>
    <property type="project" value="TreeGrafter"/>
</dbReference>
<keyword evidence="3" id="KW-1185">Reference proteome</keyword>
<dbReference type="Gene3D" id="3.30.420.10">
    <property type="entry name" value="Ribonuclease H-like superfamily/Ribonuclease H"/>
    <property type="match status" value="1"/>
</dbReference>
<dbReference type="CDD" id="cd16963">
    <property type="entry name" value="CCE1"/>
    <property type="match status" value="1"/>
</dbReference>
<dbReference type="InterPro" id="IPR003034">
    <property type="entry name" value="SAP_dom"/>
</dbReference>
<dbReference type="PANTHER" id="PTHR28072">
    <property type="entry name" value="CRUCIFORM CUTTING ENDONUCLEASE 1, MITOCHONDRIAL-RELATED"/>
    <property type="match status" value="1"/>
</dbReference>
<dbReference type="GO" id="GO:0000403">
    <property type="term" value="F:Y-form DNA binding"/>
    <property type="evidence" value="ECO:0007669"/>
    <property type="project" value="TreeGrafter"/>
</dbReference>
<name>A0A1V6T4L2_9EURO</name>
<dbReference type="OrthoDB" id="5552842at2759"/>
<protein>
    <recommendedName>
        <fullName evidence="1">SAP domain-containing protein</fullName>
    </recommendedName>
</protein>
<dbReference type="InterPro" id="IPR036397">
    <property type="entry name" value="RNaseH_sf"/>
</dbReference>
<organism evidence="2 3">
    <name type="scientific">Penicillium steckii</name>
    <dbReference type="NCBI Taxonomy" id="303698"/>
    <lineage>
        <taxon>Eukaryota</taxon>
        <taxon>Fungi</taxon>
        <taxon>Dikarya</taxon>
        <taxon>Ascomycota</taxon>
        <taxon>Pezizomycotina</taxon>
        <taxon>Eurotiomycetes</taxon>
        <taxon>Eurotiomycetidae</taxon>
        <taxon>Eurotiales</taxon>
        <taxon>Aspergillaceae</taxon>
        <taxon>Penicillium</taxon>
    </lineage>
</organism>
<dbReference type="STRING" id="303698.A0A1V6T4L2"/>
<evidence type="ECO:0000259" key="1">
    <source>
        <dbReference type="PROSITE" id="PS50800"/>
    </source>
</evidence>
<dbReference type="SUPFAM" id="SSF53098">
    <property type="entry name" value="Ribonuclease H-like"/>
    <property type="match status" value="1"/>
</dbReference>
<dbReference type="InterPro" id="IPR015242">
    <property type="entry name" value="Ydc2_cat"/>
</dbReference>
<dbReference type="PROSITE" id="PS50800">
    <property type="entry name" value="SAP"/>
    <property type="match status" value="1"/>
</dbReference>
<dbReference type="Pfam" id="PF09159">
    <property type="entry name" value="Ydc2-catalyt"/>
    <property type="match status" value="1"/>
</dbReference>
<dbReference type="InterPro" id="IPR039197">
    <property type="entry name" value="Mrs1/Cce1"/>
</dbReference>
<reference evidence="3" key="1">
    <citation type="journal article" date="2017" name="Nat. Microbiol.">
        <title>Global analysis of biosynthetic gene clusters reveals vast potential of secondary metabolite production in Penicillium species.</title>
        <authorList>
            <person name="Nielsen J.C."/>
            <person name="Grijseels S."/>
            <person name="Prigent S."/>
            <person name="Ji B."/>
            <person name="Dainat J."/>
            <person name="Nielsen K.F."/>
            <person name="Frisvad J.C."/>
            <person name="Workman M."/>
            <person name="Nielsen J."/>
        </authorList>
    </citation>
    <scope>NUCLEOTIDE SEQUENCE [LARGE SCALE GENOMIC DNA]</scope>
    <source>
        <strain evidence="3">IBT 24891</strain>
    </source>
</reference>
<evidence type="ECO:0000313" key="3">
    <source>
        <dbReference type="Proteomes" id="UP000191285"/>
    </source>
</evidence>
<dbReference type="GO" id="GO:0005739">
    <property type="term" value="C:mitochondrion"/>
    <property type="evidence" value="ECO:0007669"/>
    <property type="project" value="TreeGrafter"/>
</dbReference>
<dbReference type="AlphaFoldDB" id="A0A1V6T4L2"/>